<organism evidence="2">
    <name type="scientific">Zea mays</name>
    <name type="common">Maize</name>
    <dbReference type="NCBI Taxonomy" id="4577"/>
    <lineage>
        <taxon>Eukaryota</taxon>
        <taxon>Viridiplantae</taxon>
        <taxon>Streptophyta</taxon>
        <taxon>Embryophyta</taxon>
        <taxon>Tracheophyta</taxon>
        <taxon>Spermatophyta</taxon>
        <taxon>Magnoliopsida</taxon>
        <taxon>Liliopsida</taxon>
        <taxon>Poales</taxon>
        <taxon>Poaceae</taxon>
        <taxon>PACMAD clade</taxon>
        <taxon>Panicoideae</taxon>
        <taxon>Andropogonodae</taxon>
        <taxon>Andropogoneae</taxon>
        <taxon>Tripsacinae</taxon>
        <taxon>Zea</taxon>
    </lineage>
</organism>
<proteinExistence type="predicted"/>
<sequence>MTASDPARPLLYTLDRSPGRDGGGGGDGGHGESQERRGGQGGDTARARVRHPHHQAQARHEASLPHRYLYMIAHPLPRAGLPACCFLVSLDWLNRRRLSWQEPDVVIALGWNVVFAVIDTPQFHWLDSLCGIIGLI</sequence>
<feature type="compositionally biased region" description="Basic and acidic residues" evidence="1">
    <location>
        <begin position="29"/>
        <end position="38"/>
    </location>
</feature>
<keyword evidence="2" id="KW-0031">Aminopeptidase</keyword>
<feature type="region of interest" description="Disordered" evidence="1">
    <location>
        <begin position="1"/>
        <end position="61"/>
    </location>
</feature>
<gene>
    <name evidence="2" type="ORF">ZEAMMB73_Zm00001d007391</name>
</gene>
<reference evidence="2" key="1">
    <citation type="submission" date="2015-12" db="EMBL/GenBank/DDBJ databases">
        <title>Update maize B73 reference genome by single molecule sequencing technologies.</title>
        <authorList>
            <consortium name="Maize Genome Sequencing Project"/>
            <person name="Ware D."/>
        </authorList>
    </citation>
    <scope>NUCLEOTIDE SEQUENCE [LARGE SCALE GENOMIC DNA]</scope>
    <source>
        <tissue evidence="2">Seedling</tissue>
    </source>
</reference>
<keyword evidence="2" id="KW-0645">Protease</keyword>
<name>A0A1D6F602_MAIZE</name>
<evidence type="ECO:0000313" key="2">
    <source>
        <dbReference type="EMBL" id="ONM26702.1"/>
    </source>
</evidence>
<dbReference type="EMBL" id="CM007648">
    <property type="protein sequence ID" value="ONM26702.1"/>
    <property type="molecule type" value="Genomic_DNA"/>
</dbReference>
<protein>
    <submittedName>
        <fullName evidence="2">Aminopeptidase</fullName>
    </submittedName>
</protein>
<accession>A0A1D6F602</accession>
<feature type="compositionally biased region" description="Basic residues" evidence="1">
    <location>
        <begin position="47"/>
        <end position="57"/>
    </location>
</feature>
<dbReference type="AlphaFoldDB" id="A0A1D6F602"/>
<keyword evidence="2" id="KW-0378">Hydrolase</keyword>
<dbReference type="GO" id="GO:0004177">
    <property type="term" value="F:aminopeptidase activity"/>
    <property type="evidence" value="ECO:0007669"/>
    <property type="project" value="UniProtKB-KW"/>
</dbReference>
<evidence type="ECO:0000256" key="1">
    <source>
        <dbReference type="SAM" id="MobiDB-lite"/>
    </source>
</evidence>